<evidence type="ECO:0000256" key="3">
    <source>
        <dbReference type="ARBA" id="ARBA00022692"/>
    </source>
</evidence>
<dbReference type="PANTHER" id="PTHR23033:SF47">
    <property type="entry name" value="APPLE DOMAIN-CONTAINING PROTEIN-RELATED"/>
    <property type="match status" value="1"/>
</dbReference>
<evidence type="ECO:0000256" key="5">
    <source>
        <dbReference type="ARBA" id="ARBA00022989"/>
    </source>
</evidence>
<name>A0A6G1L3N2_9PEZI</name>
<keyword evidence="6" id="KW-0472">Membrane</keyword>
<dbReference type="GO" id="GO:0016020">
    <property type="term" value="C:membrane"/>
    <property type="evidence" value="ECO:0007669"/>
    <property type="project" value="UniProtKB-SubCell"/>
</dbReference>
<dbReference type="AlphaFoldDB" id="A0A6G1L3N2"/>
<dbReference type="OrthoDB" id="414175at2759"/>
<evidence type="ECO:0000313" key="8">
    <source>
        <dbReference type="Proteomes" id="UP000799436"/>
    </source>
</evidence>
<keyword evidence="5" id="KW-1133">Transmembrane helix</keyword>
<comment type="similarity">
    <text evidence="2">Belongs to the glycosyltransferase 31 family. Beta3-Gal-T subfamily.</text>
</comment>
<dbReference type="EMBL" id="ML995856">
    <property type="protein sequence ID" value="KAF2767477.1"/>
    <property type="molecule type" value="Genomic_DNA"/>
</dbReference>
<organism evidence="7 8">
    <name type="scientific">Teratosphaeria nubilosa</name>
    <dbReference type="NCBI Taxonomy" id="161662"/>
    <lineage>
        <taxon>Eukaryota</taxon>
        <taxon>Fungi</taxon>
        <taxon>Dikarya</taxon>
        <taxon>Ascomycota</taxon>
        <taxon>Pezizomycotina</taxon>
        <taxon>Dothideomycetes</taxon>
        <taxon>Dothideomycetidae</taxon>
        <taxon>Mycosphaerellales</taxon>
        <taxon>Teratosphaeriaceae</taxon>
        <taxon>Teratosphaeria</taxon>
    </lineage>
</organism>
<evidence type="ECO:0000256" key="2">
    <source>
        <dbReference type="ARBA" id="ARBA00006462"/>
    </source>
</evidence>
<evidence type="ECO:0008006" key="9">
    <source>
        <dbReference type="Google" id="ProtNLM"/>
    </source>
</evidence>
<protein>
    <recommendedName>
        <fullName evidence="9">Glycosyltransferase family 31 protein</fullName>
    </recommendedName>
</protein>
<evidence type="ECO:0000256" key="4">
    <source>
        <dbReference type="ARBA" id="ARBA00022968"/>
    </source>
</evidence>
<dbReference type="Proteomes" id="UP000799436">
    <property type="component" value="Unassembled WGS sequence"/>
</dbReference>
<reference evidence="7" key="1">
    <citation type="journal article" date="2020" name="Stud. Mycol.">
        <title>101 Dothideomycetes genomes: a test case for predicting lifestyles and emergence of pathogens.</title>
        <authorList>
            <person name="Haridas S."/>
            <person name="Albert R."/>
            <person name="Binder M."/>
            <person name="Bloem J."/>
            <person name="Labutti K."/>
            <person name="Salamov A."/>
            <person name="Andreopoulos B."/>
            <person name="Baker S."/>
            <person name="Barry K."/>
            <person name="Bills G."/>
            <person name="Bluhm B."/>
            <person name="Cannon C."/>
            <person name="Castanera R."/>
            <person name="Culley D."/>
            <person name="Daum C."/>
            <person name="Ezra D."/>
            <person name="Gonzalez J."/>
            <person name="Henrissat B."/>
            <person name="Kuo A."/>
            <person name="Liang C."/>
            <person name="Lipzen A."/>
            <person name="Lutzoni F."/>
            <person name="Magnuson J."/>
            <person name="Mondo S."/>
            <person name="Nolan M."/>
            <person name="Ohm R."/>
            <person name="Pangilinan J."/>
            <person name="Park H.-J."/>
            <person name="Ramirez L."/>
            <person name="Alfaro M."/>
            <person name="Sun H."/>
            <person name="Tritt A."/>
            <person name="Yoshinaga Y."/>
            <person name="Zwiers L.-H."/>
            <person name="Turgeon B."/>
            <person name="Goodwin S."/>
            <person name="Spatafora J."/>
            <person name="Crous P."/>
            <person name="Grigoriev I."/>
        </authorList>
    </citation>
    <scope>NUCLEOTIDE SEQUENCE</scope>
    <source>
        <strain evidence="7">CBS 116005</strain>
    </source>
</reference>
<feature type="non-terminal residue" evidence="7">
    <location>
        <position position="1"/>
    </location>
</feature>
<keyword evidence="8" id="KW-1185">Reference proteome</keyword>
<accession>A0A6G1L3N2</accession>
<proteinExistence type="inferred from homology"/>
<dbReference type="InterPro" id="IPR026050">
    <property type="entry name" value="C1GALT1/C1GALT1_chp1"/>
</dbReference>
<evidence type="ECO:0000313" key="7">
    <source>
        <dbReference type="EMBL" id="KAF2767477.1"/>
    </source>
</evidence>
<comment type="subcellular location">
    <subcellularLocation>
        <location evidence="1">Membrane</location>
        <topology evidence="1">Single-pass type II membrane protein</topology>
    </subcellularLocation>
</comment>
<evidence type="ECO:0000256" key="6">
    <source>
        <dbReference type="ARBA" id="ARBA00023136"/>
    </source>
</evidence>
<keyword evidence="4" id="KW-0735">Signal-anchor</keyword>
<dbReference type="Gene3D" id="3.90.550.50">
    <property type="match status" value="1"/>
</dbReference>
<evidence type="ECO:0000256" key="1">
    <source>
        <dbReference type="ARBA" id="ARBA00004606"/>
    </source>
</evidence>
<keyword evidence="3" id="KW-0812">Transmembrane</keyword>
<gene>
    <name evidence="7" type="ORF">EJ03DRAFT_276089</name>
</gene>
<sequence>GSTEVYDKLPIHMATTFACAVDHLVYSDLEQYFGNMHVRDALTLTSPNLRHEHEEFEQYRRVQQHVMMAGDVAELRGDKSWKLDKWKFMPMISDAFATCGRSKKWYVFVEAHTYISLHNLLLWLRVLDPHKAVYAGAQVMIGDSEFGHGGSGFVLSQPAARRLSDAYLQNMTRWEDQLVKECCGNKVMAEVLLAAEPPVHLLRASFPHTQGENVASLDWSPTH</sequence>
<dbReference type="PANTHER" id="PTHR23033">
    <property type="entry name" value="BETA1,3-GALACTOSYLTRANSFERASE"/>
    <property type="match status" value="1"/>
</dbReference>